<feature type="domain" description="LptD C-terminal" evidence="2">
    <location>
        <begin position="259"/>
        <end position="650"/>
    </location>
</feature>
<evidence type="ECO:0000313" key="4">
    <source>
        <dbReference type="Proteomes" id="UP000739565"/>
    </source>
</evidence>
<evidence type="ECO:0000313" key="3">
    <source>
        <dbReference type="EMBL" id="MBZ1350918.1"/>
    </source>
</evidence>
<comment type="subunit">
    <text evidence="1">Component of the lipopolysaccharide transport and assembly complex. Interacts with LptE and LptA.</text>
</comment>
<dbReference type="GO" id="GO:1990351">
    <property type="term" value="C:transporter complex"/>
    <property type="evidence" value="ECO:0007669"/>
    <property type="project" value="TreeGrafter"/>
</dbReference>
<dbReference type="InterPro" id="IPR050218">
    <property type="entry name" value="LptD"/>
</dbReference>
<dbReference type="InterPro" id="IPR020889">
    <property type="entry name" value="LipoPS_assembly_LptD"/>
</dbReference>
<name>A0A953NAU5_9BURK</name>
<dbReference type="EMBL" id="JAHXRI010000007">
    <property type="protein sequence ID" value="MBZ1350918.1"/>
    <property type="molecule type" value="Genomic_DNA"/>
</dbReference>
<dbReference type="HAMAP" id="MF_01411">
    <property type="entry name" value="LPS_assembly_LptD"/>
    <property type="match status" value="1"/>
</dbReference>
<proteinExistence type="inferred from homology"/>
<dbReference type="InterPro" id="IPR007543">
    <property type="entry name" value="LptD_C"/>
</dbReference>
<keyword evidence="1" id="KW-0732">Signal</keyword>
<sequence>MGLRVAPKLDRFVPAESQMPGFLEAREIHGDAQGNVRMIGDAAMRRQDAVLRANVIDYNKGTGVLDAQTNARLIRDGNVISGTSIIYNSEDGTASIEQPNFWIENGGAGVGSWADVFNKNQMSLKDVTYSGCPCPQPSWYIETEKLDLDYAENEGVARNGVLYFKNVPILAAPYLTFPIKKERKSGLLLPTFGNTTNTGFDYTQPYYFNIAPNYDMTAQLRTMTKRGAQLGGEFRYMGESYSGLAAGTYLPNDIKTGEDRWLYSAQYGQRFGYGFYGGYNVSGVSDDNYFKDFANIGINQATVTALPRQVGAGWANEYWNTSAQVVTFQTIRPSGTFVTPQYNKVPEYTINGGRFDIAGFDVQSQNTLTKFEMPLDQRFAYGPMGSLRWKPDGQRALSYNSIAYPIVKPGWYITPKVALTMAQYQTDWYGLEKWYGYGQASNSRVLPIMSVDSGMTFERDTTFFGKAALQTLEPRAYYLRVPYRDQSQLPVYDTTLADFSFSSAFQENIFAGFDRIANANQATLALTSRWLDANSGFERLQLSVAQQFYFEDQYVTLPFQVPRTNTKSQFLVGSSAALTDTLNLSSLFQYNPYKSELSRAQIISRWRPQRLATLALSYRYQVNPPPDALYQPQGQNQVSAGFQWPLTKKWYSIGRVDYSFNKVNAPSVLDPSNIIAMPKVTQGVVGLEYKGDCCWTGRVVFQRYVVSVDQTNSAVFFQLELGGLGNLGQNPMGIIGRSIPDYEPINPPVPSVSKFERYE</sequence>
<keyword evidence="4" id="KW-1185">Reference proteome</keyword>
<protein>
    <recommendedName>
        <fullName evidence="1">LPS-assembly protein LptD</fullName>
    </recommendedName>
</protein>
<gene>
    <name evidence="1 3" type="primary">lptD</name>
    <name evidence="3" type="ORF">KZZ10_09710</name>
</gene>
<dbReference type="Pfam" id="PF04453">
    <property type="entry name" value="LptD"/>
    <property type="match status" value="1"/>
</dbReference>
<accession>A0A953NAU5</accession>
<dbReference type="GO" id="GO:0043165">
    <property type="term" value="P:Gram-negative-bacterium-type cell outer membrane assembly"/>
    <property type="evidence" value="ECO:0007669"/>
    <property type="project" value="UniProtKB-UniRule"/>
</dbReference>
<keyword evidence="1" id="KW-0472">Membrane</keyword>
<dbReference type="Proteomes" id="UP000739565">
    <property type="component" value="Unassembled WGS sequence"/>
</dbReference>
<reference evidence="3" key="1">
    <citation type="submission" date="2021-07" db="EMBL/GenBank/DDBJ databases">
        <title>New genus and species of the family Alcaligenaceae.</title>
        <authorList>
            <person name="Hahn M.W."/>
        </authorList>
    </citation>
    <scope>NUCLEOTIDE SEQUENCE</scope>
    <source>
        <strain evidence="3">LF4-65</strain>
    </source>
</reference>
<comment type="subcellular location">
    <subcellularLocation>
        <location evidence="1">Cell outer membrane</location>
    </subcellularLocation>
</comment>
<comment type="similarity">
    <text evidence="1">Belongs to the LptD family.</text>
</comment>
<evidence type="ECO:0000256" key="1">
    <source>
        <dbReference type="HAMAP-Rule" id="MF_01411"/>
    </source>
</evidence>
<keyword evidence="1" id="KW-0998">Cell outer membrane</keyword>
<organism evidence="3 4">
    <name type="scientific">Zwartia hollandica</name>
    <dbReference type="NCBI Taxonomy" id="324606"/>
    <lineage>
        <taxon>Bacteria</taxon>
        <taxon>Pseudomonadati</taxon>
        <taxon>Pseudomonadota</taxon>
        <taxon>Betaproteobacteria</taxon>
        <taxon>Burkholderiales</taxon>
        <taxon>Alcaligenaceae</taxon>
        <taxon>Zwartia</taxon>
    </lineage>
</organism>
<dbReference type="GO" id="GO:0009279">
    <property type="term" value="C:cell outer membrane"/>
    <property type="evidence" value="ECO:0007669"/>
    <property type="project" value="UniProtKB-SubCell"/>
</dbReference>
<dbReference type="AlphaFoldDB" id="A0A953NAU5"/>
<comment type="caution">
    <text evidence="1">Lacks conserved residue(s) required for the propagation of feature annotation.</text>
</comment>
<dbReference type="PANTHER" id="PTHR30189">
    <property type="entry name" value="LPS-ASSEMBLY PROTEIN"/>
    <property type="match status" value="1"/>
</dbReference>
<dbReference type="Gene3D" id="2.60.450.10">
    <property type="entry name" value="Lipopolysaccharide (LPS) transport protein A like domain"/>
    <property type="match status" value="1"/>
</dbReference>
<dbReference type="PANTHER" id="PTHR30189:SF1">
    <property type="entry name" value="LPS-ASSEMBLY PROTEIN LPTD"/>
    <property type="match status" value="1"/>
</dbReference>
<evidence type="ECO:0000259" key="2">
    <source>
        <dbReference type="Pfam" id="PF04453"/>
    </source>
</evidence>
<dbReference type="GO" id="GO:0015920">
    <property type="term" value="P:lipopolysaccharide transport"/>
    <property type="evidence" value="ECO:0007669"/>
    <property type="project" value="InterPro"/>
</dbReference>
<comment type="caution">
    <text evidence="3">The sequence shown here is derived from an EMBL/GenBank/DDBJ whole genome shotgun (WGS) entry which is preliminary data.</text>
</comment>
<comment type="function">
    <text evidence="1">Together with LptE, is involved in the assembly of lipopolysaccharide (LPS) at the surface of the outer membrane.</text>
</comment>